<reference evidence="2 3" key="1">
    <citation type="submission" date="2021-06" db="EMBL/GenBank/DDBJ databases">
        <authorList>
            <person name="Kallberg Y."/>
            <person name="Tangrot J."/>
            <person name="Rosling A."/>
        </authorList>
    </citation>
    <scope>NUCLEOTIDE SEQUENCE [LARGE SCALE GENOMIC DNA]</scope>
    <source>
        <strain evidence="2 3">120-4 pot B 10/14</strain>
    </source>
</reference>
<proteinExistence type="predicted"/>
<feature type="compositionally biased region" description="Basic and acidic residues" evidence="1">
    <location>
        <begin position="1"/>
        <end position="19"/>
    </location>
</feature>
<dbReference type="EMBL" id="CAJVQB010032156">
    <property type="protein sequence ID" value="CAG8817941.1"/>
    <property type="molecule type" value="Genomic_DNA"/>
</dbReference>
<feature type="compositionally biased region" description="Basic and acidic residues" evidence="1">
    <location>
        <begin position="27"/>
        <end position="42"/>
    </location>
</feature>
<feature type="region of interest" description="Disordered" evidence="1">
    <location>
        <begin position="1"/>
        <end position="46"/>
    </location>
</feature>
<name>A0ABN7W773_GIGMA</name>
<feature type="non-terminal residue" evidence="2">
    <location>
        <position position="153"/>
    </location>
</feature>
<keyword evidence="3" id="KW-1185">Reference proteome</keyword>
<gene>
    <name evidence="2" type="ORF">GMARGA_LOCUS26929</name>
</gene>
<accession>A0ABN7W773</accession>
<comment type="caution">
    <text evidence="2">The sequence shown here is derived from an EMBL/GenBank/DDBJ whole genome shotgun (WGS) entry which is preliminary data.</text>
</comment>
<organism evidence="2 3">
    <name type="scientific">Gigaspora margarita</name>
    <dbReference type="NCBI Taxonomy" id="4874"/>
    <lineage>
        <taxon>Eukaryota</taxon>
        <taxon>Fungi</taxon>
        <taxon>Fungi incertae sedis</taxon>
        <taxon>Mucoromycota</taxon>
        <taxon>Glomeromycotina</taxon>
        <taxon>Glomeromycetes</taxon>
        <taxon>Diversisporales</taxon>
        <taxon>Gigasporaceae</taxon>
        <taxon>Gigaspora</taxon>
    </lineage>
</organism>
<dbReference type="Proteomes" id="UP000789901">
    <property type="component" value="Unassembled WGS sequence"/>
</dbReference>
<evidence type="ECO:0000256" key="1">
    <source>
        <dbReference type="SAM" id="MobiDB-lite"/>
    </source>
</evidence>
<evidence type="ECO:0000313" key="2">
    <source>
        <dbReference type="EMBL" id="CAG8817941.1"/>
    </source>
</evidence>
<sequence>MSVDWSKDTDLEFSMREDPTDTGLTSSEERKNLLGNMKERSGKTAKNNDIMKVIMQNDDLSQNLGNNTINSEIKSSEGCQNLEQAANGISLVNQANEVLQEEANIVHTSESKKEKAVDTISVGPEEEIGRENEIIVETDIGSKQIVDNEEFIQ</sequence>
<protein>
    <submittedName>
        <fullName evidence="2">38439_t:CDS:1</fullName>
    </submittedName>
</protein>
<evidence type="ECO:0000313" key="3">
    <source>
        <dbReference type="Proteomes" id="UP000789901"/>
    </source>
</evidence>